<protein>
    <recommendedName>
        <fullName evidence="3">DUF5666 domain-containing protein</fullName>
    </recommendedName>
</protein>
<name>A0A0K2GBU0_NITMO</name>
<accession>A0A0K2GBU0</accession>
<dbReference type="EMBL" id="CP011801">
    <property type="protein sequence ID" value="ALA58344.1"/>
    <property type="molecule type" value="Genomic_DNA"/>
</dbReference>
<keyword evidence="2" id="KW-1185">Reference proteome</keyword>
<dbReference type="RefSeq" id="WP_053379527.1">
    <property type="nucleotide sequence ID" value="NZ_CP011801.1"/>
</dbReference>
<sequence>MLRDLWITLMLLLAVIAAVPAFGAVEERKPERKGTIEGEVLRIDQDRVVVKDKEGKEIVLNLGKQADVEPGIKAGDKVEAFVTPQGITTSVQPLKGGLRR</sequence>
<dbReference type="PATRIC" id="fig|42253.5.peg.1895"/>
<organism evidence="1 2">
    <name type="scientific">Nitrospira moscoviensis</name>
    <dbReference type="NCBI Taxonomy" id="42253"/>
    <lineage>
        <taxon>Bacteria</taxon>
        <taxon>Pseudomonadati</taxon>
        <taxon>Nitrospirota</taxon>
        <taxon>Nitrospiria</taxon>
        <taxon>Nitrospirales</taxon>
        <taxon>Nitrospiraceae</taxon>
        <taxon>Nitrospira</taxon>
    </lineage>
</organism>
<dbReference type="KEGG" id="nmv:NITMOv2_1925"/>
<evidence type="ECO:0008006" key="3">
    <source>
        <dbReference type="Google" id="ProtNLM"/>
    </source>
</evidence>
<reference evidence="1 2" key="1">
    <citation type="journal article" date="2015" name="Proc. Natl. Acad. Sci. U.S.A.">
        <title>Expanded metabolic versatility of ubiquitous nitrite-oxidizing bacteria from the genus Nitrospira.</title>
        <authorList>
            <person name="Koch H."/>
            <person name="Lucker S."/>
            <person name="Albertsen M."/>
            <person name="Kitzinger K."/>
            <person name="Herbold C."/>
            <person name="Spieck E."/>
            <person name="Nielsen P.H."/>
            <person name="Wagner M."/>
            <person name="Daims H."/>
        </authorList>
    </citation>
    <scope>NUCLEOTIDE SEQUENCE [LARGE SCALE GENOMIC DNA]</scope>
    <source>
        <strain evidence="1 2">NSP M-1</strain>
    </source>
</reference>
<evidence type="ECO:0000313" key="2">
    <source>
        <dbReference type="Proteomes" id="UP000069205"/>
    </source>
</evidence>
<dbReference type="AlphaFoldDB" id="A0A0K2GBU0"/>
<proteinExistence type="predicted"/>
<dbReference type="STRING" id="42253.NITMOv2_1925"/>
<gene>
    <name evidence="1" type="ORF">NITMOv2_1925</name>
</gene>
<dbReference type="Proteomes" id="UP000069205">
    <property type="component" value="Chromosome"/>
</dbReference>
<evidence type="ECO:0000313" key="1">
    <source>
        <dbReference type="EMBL" id="ALA58344.1"/>
    </source>
</evidence>